<gene>
    <name evidence="2" type="ORF">GCM10016234_11580</name>
</gene>
<dbReference type="AlphaFoldDB" id="A0A8J3DVK4"/>
<dbReference type="Proteomes" id="UP000630142">
    <property type="component" value="Unassembled WGS sequence"/>
</dbReference>
<dbReference type="CDD" id="cd06532">
    <property type="entry name" value="Glyco_transf_25"/>
    <property type="match status" value="1"/>
</dbReference>
<keyword evidence="3" id="KW-1185">Reference proteome</keyword>
<proteinExistence type="predicted"/>
<name>A0A8J3DVK4_9HYPH</name>
<dbReference type="RefSeq" id="WP_189502419.1">
    <property type="nucleotide sequence ID" value="NZ_BMZQ01000001.1"/>
</dbReference>
<dbReference type="Pfam" id="PF01755">
    <property type="entry name" value="Glyco_transf_25"/>
    <property type="match status" value="1"/>
</dbReference>
<accession>A0A8J3DVK4</accession>
<protein>
    <recommendedName>
        <fullName evidence="1">Glycosyl transferase family 25 domain-containing protein</fullName>
    </recommendedName>
</protein>
<comment type="caution">
    <text evidence="2">The sequence shown here is derived from an EMBL/GenBank/DDBJ whole genome shotgun (WGS) entry which is preliminary data.</text>
</comment>
<dbReference type="EMBL" id="BMZQ01000001">
    <property type="protein sequence ID" value="GHD10102.1"/>
    <property type="molecule type" value="Genomic_DNA"/>
</dbReference>
<reference evidence="2" key="1">
    <citation type="journal article" date="2014" name="Int. J. Syst. Evol. Microbiol.">
        <title>Complete genome sequence of Corynebacterium casei LMG S-19264T (=DSM 44701T), isolated from a smear-ripened cheese.</title>
        <authorList>
            <consortium name="US DOE Joint Genome Institute (JGI-PGF)"/>
            <person name="Walter F."/>
            <person name="Albersmeier A."/>
            <person name="Kalinowski J."/>
            <person name="Ruckert C."/>
        </authorList>
    </citation>
    <scope>NUCLEOTIDE SEQUENCE</scope>
    <source>
        <strain evidence="2">KCTC 42249</strain>
    </source>
</reference>
<organism evidence="2 3">
    <name type="scientific">Tianweitania populi</name>
    <dbReference type="NCBI Taxonomy" id="1607949"/>
    <lineage>
        <taxon>Bacteria</taxon>
        <taxon>Pseudomonadati</taxon>
        <taxon>Pseudomonadota</taxon>
        <taxon>Alphaproteobacteria</taxon>
        <taxon>Hyphomicrobiales</taxon>
        <taxon>Phyllobacteriaceae</taxon>
        <taxon>Tianweitania</taxon>
    </lineage>
</organism>
<feature type="domain" description="Glycosyl transferase family 25" evidence="1">
    <location>
        <begin position="31"/>
        <end position="202"/>
    </location>
</feature>
<evidence type="ECO:0000259" key="1">
    <source>
        <dbReference type="Pfam" id="PF01755"/>
    </source>
</evidence>
<sequence length="263" mass="29968">MKHDPNAPIEATIDWERSRPGSGGDVLICAINLDRSIERWEAIREQLEASGMPFVRLRAVDGRALDRSLEAKVSHERFEQSNGRKITPGDIGCYLSHTAAWSFLASQPYRMLLIVEDDAVFQPDWADTLQDVLRAYRPGMLMKLSWQRPGLTRDAGAIDDTYRLVQPLTHQACCAAYLVDKAAAQGLLDSAFPIYVPVDHYMESPWETGVAVRSIMPRLARQRGVASTISKQKKFHWSRRWPTLLYRIKAHSLRLWNGYFRTA</sequence>
<dbReference type="InterPro" id="IPR002654">
    <property type="entry name" value="Glyco_trans_25"/>
</dbReference>
<evidence type="ECO:0000313" key="3">
    <source>
        <dbReference type="Proteomes" id="UP000630142"/>
    </source>
</evidence>
<evidence type="ECO:0000313" key="2">
    <source>
        <dbReference type="EMBL" id="GHD10102.1"/>
    </source>
</evidence>
<reference evidence="2" key="2">
    <citation type="submission" date="2020-09" db="EMBL/GenBank/DDBJ databases">
        <authorList>
            <person name="Sun Q."/>
            <person name="Kim S."/>
        </authorList>
    </citation>
    <scope>NUCLEOTIDE SEQUENCE</scope>
    <source>
        <strain evidence="2">KCTC 42249</strain>
    </source>
</reference>